<keyword evidence="2" id="KW-1185">Reference proteome</keyword>
<evidence type="ECO:0000313" key="1">
    <source>
        <dbReference type="EMBL" id="KAF9504563.1"/>
    </source>
</evidence>
<organism evidence="1 2">
    <name type="scientific">Hydnum rufescens UP504</name>
    <dbReference type="NCBI Taxonomy" id="1448309"/>
    <lineage>
        <taxon>Eukaryota</taxon>
        <taxon>Fungi</taxon>
        <taxon>Dikarya</taxon>
        <taxon>Basidiomycota</taxon>
        <taxon>Agaricomycotina</taxon>
        <taxon>Agaricomycetes</taxon>
        <taxon>Cantharellales</taxon>
        <taxon>Hydnaceae</taxon>
        <taxon>Hydnum</taxon>
    </lineage>
</organism>
<protein>
    <submittedName>
        <fullName evidence="1">Uncharacterized protein</fullName>
    </submittedName>
</protein>
<gene>
    <name evidence="1" type="ORF">BS47DRAFT_1355065</name>
</gene>
<dbReference type="Proteomes" id="UP000886523">
    <property type="component" value="Unassembled WGS sequence"/>
</dbReference>
<reference evidence="1" key="1">
    <citation type="journal article" date="2020" name="Nat. Commun.">
        <title>Large-scale genome sequencing of mycorrhizal fungi provides insights into the early evolution of symbiotic traits.</title>
        <authorList>
            <person name="Miyauchi S."/>
            <person name="Kiss E."/>
            <person name="Kuo A."/>
            <person name="Drula E."/>
            <person name="Kohler A."/>
            <person name="Sanchez-Garcia M."/>
            <person name="Morin E."/>
            <person name="Andreopoulos B."/>
            <person name="Barry K.W."/>
            <person name="Bonito G."/>
            <person name="Buee M."/>
            <person name="Carver A."/>
            <person name="Chen C."/>
            <person name="Cichocki N."/>
            <person name="Clum A."/>
            <person name="Culley D."/>
            <person name="Crous P.W."/>
            <person name="Fauchery L."/>
            <person name="Girlanda M."/>
            <person name="Hayes R.D."/>
            <person name="Keri Z."/>
            <person name="LaButti K."/>
            <person name="Lipzen A."/>
            <person name="Lombard V."/>
            <person name="Magnuson J."/>
            <person name="Maillard F."/>
            <person name="Murat C."/>
            <person name="Nolan M."/>
            <person name="Ohm R.A."/>
            <person name="Pangilinan J."/>
            <person name="Pereira M.F."/>
            <person name="Perotto S."/>
            <person name="Peter M."/>
            <person name="Pfister S."/>
            <person name="Riley R."/>
            <person name="Sitrit Y."/>
            <person name="Stielow J.B."/>
            <person name="Szollosi G."/>
            <person name="Zifcakova L."/>
            <person name="Stursova M."/>
            <person name="Spatafora J.W."/>
            <person name="Tedersoo L."/>
            <person name="Vaario L.M."/>
            <person name="Yamada A."/>
            <person name="Yan M."/>
            <person name="Wang P."/>
            <person name="Xu J."/>
            <person name="Bruns T."/>
            <person name="Baldrian P."/>
            <person name="Vilgalys R."/>
            <person name="Dunand C."/>
            <person name="Henrissat B."/>
            <person name="Grigoriev I.V."/>
            <person name="Hibbett D."/>
            <person name="Nagy L.G."/>
            <person name="Martin F.M."/>
        </authorList>
    </citation>
    <scope>NUCLEOTIDE SEQUENCE</scope>
    <source>
        <strain evidence="1">UP504</strain>
    </source>
</reference>
<name>A0A9P6DMY2_9AGAM</name>
<accession>A0A9P6DMY2</accession>
<dbReference type="EMBL" id="MU129214">
    <property type="protein sequence ID" value="KAF9504563.1"/>
    <property type="molecule type" value="Genomic_DNA"/>
</dbReference>
<dbReference type="AlphaFoldDB" id="A0A9P6DMY2"/>
<proteinExistence type="predicted"/>
<evidence type="ECO:0000313" key="2">
    <source>
        <dbReference type="Proteomes" id="UP000886523"/>
    </source>
</evidence>
<comment type="caution">
    <text evidence="1">The sequence shown here is derived from an EMBL/GenBank/DDBJ whole genome shotgun (WGS) entry which is preliminary data.</text>
</comment>
<feature type="non-terminal residue" evidence="1">
    <location>
        <position position="65"/>
    </location>
</feature>
<sequence>MSVVNMMYSPSGLITIFNPSESTSCAFTAISTILWDSVQDMAHKDVLDSDVGYHGVDHTLAHWDL</sequence>